<organism evidence="1 2">
    <name type="scientific">Isosphaera pallida (strain ATCC 43644 / DSM 9630 / IS1B)</name>
    <dbReference type="NCBI Taxonomy" id="575540"/>
    <lineage>
        <taxon>Bacteria</taxon>
        <taxon>Pseudomonadati</taxon>
        <taxon>Planctomycetota</taxon>
        <taxon>Planctomycetia</taxon>
        <taxon>Isosphaerales</taxon>
        <taxon>Isosphaeraceae</taxon>
        <taxon>Isosphaera</taxon>
    </lineage>
</organism>
<keyword evidence="2" id="KW-1185">Reference proteome</keyword>
<reference evidence="1 2" key="2">
    <citation type="journal article" date="2011" name="Stand. Genomic Sci.">
        <title>Complete genome sequence of Isosphaera pallida type strain (IS1B).</title>
        <authorList>
            <consortium name="US DOE Joint Genome Institute (JGI-PGF)"/>
            <person name="Goker M."/>
            <person name="Cleland D."/>
            <person name="Saunders E."/>
            <person name="Lapidus A."/>
            <person name="Nolan M."/>
            <person name="Lucas S."/>
            <person name="Hammon N."/>
            <person name="Deshpande S."/>
            <person name="Cheng J.F."/>
            <person name="Tapia R."/>
            <person name="Han C."/>
            <person name="Goodwin L."/>
            <person name="Pitluck S."/>
            <person name="Liolios K."/>
            <person name="Pagani I."/>
            <person name="Ivanova N."/>
            <person name="Mavromatis K."/>
            <person name="Pati A."/>
            <person name="Chen A."/>
            <person name="Palaniappan K."/>
            <person name="Land M."/>
            <person name="Hauser L."/>
            <person name="Chang Y.J."/>
            <person name="Jeffries C.D."/>
            <person name="Detter J.C."/>
            <person name="Beck B."/>
            <person name="Woyke T."/>
            <person name="Bristow J."/>
            <person name="Eisen J.A."/>
            <person name="Markowitz V."/>
            <person name="Hugenholtz P."/>
            <person name="Kyrpides N.C."/>
            <person name="Klenk H.P."/>
        </authorList>
    </citation>
    <scope>NUCLEOTIDE SEQUENCE [LARGE SCALE GENOMIC DNA]</scope>
    <source>
        <strain evidence="2">ATCC 43644 / DSM 9630 / IS1B</strain>
    </source>
</reference>
<evidence type="ECO:0000313" key="1">
    <source>
        <dbReference type="EMBL" id="ADV61194.1"/>
    </source>
</evidence>
<evidence type="ECO:0000313" key="2">
    <source>
        <dbReference type="Proteomes" id="UP000008631"/>
    </source>
</evidence>
<name>E8R076_ISOPI</name>
<dbReference type="AlphaFoldDB" id="E8R076"/>
<dbReference type="InParanoid" id="E8R076"/>
<gene>
    <name evidence="1" type="ordered locus">Isop_0601</name>
</gene>
<dbReference type="Gene3D" id="3.30.450.150">
    <property type="entry name" value="Haem-degrading domain"/>
    <property type="match status" value="2"/>
</dbReference>
<protein>
    <recommendedName>
        <fullName evidence="3">Heme-binding protein</fullName>
    </recommendedName>
</protein>
<evidence type="ECO:0008006" key="3">
    <source>
        <dbReference type="Google" id="ProtNLM"/>
    </source>
</evidence>
<sequence length="677" mass="71586">MRSQTSRRRTIPRLESCEPRTMLSSAPGELAADEVRTLLDRAAAASSSEDAIIAVVDRGGRILGVKVEGQVAPELVQDPALLSFAIDGAVAKARTAAFFANNEAPLTSRTINALSQSTITQRMVESNPNDVDPDSTRRGPGVVAAVGLNAHFPADVNFTPQVDLFNIEFTNRDATLHPGPDRIRGTDDDIVLAFRFNAHPEFIPKEILEEGLFPPPPDSYGFVSGLAPEASPRGIATLPGGLPIVRAGVGVVGGLGVFFPGTTGYASEEHSRLNDFPIPSTKLDRSVEAEFIAIAALGGVGATDDRVNVSFGELDGIPPVEGIVLPFGTITLVGITLDIYGPGGTQGIQRILEFARAHLSPGQAETGFFAPIAPIPNDVVNPSPETTPEFFFAAGRPVGEGMLVRPHDGVGGLTAEDVKTIINQGRGRASRVRAAIRLPQSRPARFVYAVTDLDGNVIGLFRDPDATIFSLDVAVAKARNAAYYADPAKLQQADRLPGVPLGTAFTARSFRYLAGPRFPQSIDGRPPGPFSVLNDGGSSLRNGVNVGPPLPASAFQSVVGYDIFNPGTNFRDTSTPVENQNGVVFFPGSLPLYKDVNGDGVPELVGGLGISGDGVDQDDIVTIAASRGFRPTPPILRADQTFVRGVRLPFVHFNRNPSLQIPKDAPGVAIGSRSRRP</sequence>
<reference key="1">
    <citation type="submission" date="2010-11" db="EMBL/GenBank/DDBJ databases">
        <title>The complete sequence of chromosome of Isophaera pallida ATCC 43644.</title>
        <authorList>
            <consortium name="US DOE Joint Genome Institute (JGI-PGF)"/>
            <person name="Lucas S."/>
            <person name="Copeland A."/>
            <person name="Lapidus A."/>
            <person name="Bruce D."/>
            <person name="Goodwin L."/>
            <person name="Pitluck S."/>
            <person name="Kyrpides N."/>
            <person name="Mavromatis K."/>
            <person name="Pagani I."/>
            <person name="Ivanova N."/>
            <person name="Saunders E."/>
            <person name="Brettin T."/>
            <person name="Detter J.C."/>
            <person name="Han C."/>
            <person name="Tapia R."/>
            <person name="Land M."/>
            <person name="Hauser L."/>
            <person name="Markowitz V."/>
            <person name="Cheng J.-F."/>
            <person name="Hugenholtz P."/>
            <person name="Woyke T."/>
            <person name="Wu D."/>
            <person name="Eisen J.A."/>
        </authorList>
    </citation>
    <scope>NUCLEOTIDE SEQUENCE</scope>
    <source>
        <strain>ATCC 43644</strain>
    </source>
</reference>
<proteinExistence type="predicted"/>
<dbReference type="OrthoDB" id="231510at2"/>
<accession>E8R076</accession>
<dbReference type="InterPro" id="IPR038084">
    <property type="entry name" value="PduO/GlcC-like_sf"/>
</dbReference>
<dbReference type="STRING" id="575540.Isop_0601"/>
<dbReference type="eggNOG" id="COG3193">
    <property type="taxonomic scope" value="Bacteria"/>
</dbReference>
<dbReference type="KEGG" id="ipa:Isop_0601"/>
<dbReference type="HOGENOM" id="CLU_414412_0_0_0"/>
<dbReference type="EMBL" id="CP002353">
    <property type="protein sequence ID" value="ADV61194.1"/>
    <property type="molecule type" value="Genomic_DNA"/>
</dbReference>
<dbReference type="SUPFAM" id="SSF143744">
    <property type="entry name" value="GlcG-like"/>
    <property type="match status" value="1"/>
</dbReference>
<dbReference type="Proteomes" id="UP000008631">
    <property type="component" value="Chromosome"/>
</dbReference>